<comment type="caution">
    <text evidence="3">Lacks conserved residue(s) required for the propagation of feature annotation.</text>
</comment>
<evidence type="ECO:0000313" key="6">
    <source>
        <dbReference type="Proteomes" id="UP000053676"/>
    </source>
</evidence>
<reference evidence="6" key="1">
    <citation type="journal article" date="2014" name="Nat. Genet.">
        <title>Genome of the human hookworm Necator americanus.</title>
        <authorList>
            <person name="Tang Y.T."/>
            <person name="Gao X."/>
            <person name="Rosa B.A."/>
            <person name="Abubucker S."/>
            <person name="Hallsworth-Pepin K."/>
            <person name="Martin J."/>
            <person name="Tyagi R."/>
            <person name="Heizer E."/>
            <person name="Zhang X."/>
            <person name="Bhonagiri-Palsikar V."/>
            <person name="Minx P."/>
            <person name="Warren W.C."/>
            <person name="Wang Q."/>
            <person name="Zhan B."/>
            <person name="Hotez P.J."/>
            <person name="Sternberg P.W."/>
            <person name="Dougall A."/>
            <person name="Gaze S.T."/>
            <person name="Mulvenna J."/>
            <person name="Sotillo J."/>
            <person name="Ranganathan S."/>
            <person name="Rabelo E.M."/>
            <person name="Wilson R.K."/>
            <person name="Felgner P.L."/>
            <person name="Bethony J."/>
            <person name="Hawdon J.M."/>
            <person name="Gasser R.B."/>
            <person name="Loukas A."/>
            <person name="Mitreva M."/>
        </authorList>
    </citation>
    <scope>NUCLEOTIDE SEQUENCE [LARGE SCALE GENOMIC DNA]</scope>
</reference>
<dbReference type="PANTHER" id="PTHR23192">
    <property type="entry name" value="OLFACTOMEDIN-RELATED"/>
    <property type="match status" value="1"/>
</dbReference>
<feature type="domain" description="Olfactomedin-like" evidence="4">
    <location>
        <begin position="1"/>
        <end position="181"/>
    </location>
</feature>
<dbReference type="OrthoDB" id="8626508at2759"/>
<dbReference type="AlphaFoldDB" id="W2T2E1"/>
<gene>
    <name evidence="5" type="ORF">NECAME_11960</name>
</gene>
<dbReference type="EMBL" id="KI660254">
    <property type="protein sequence ID" value="ETN76068.1"/>
    <property type="molecule type" value="Genomic_DNA"/>
</dbReference>
<protein>
    <recommendedName>
        <fullName evidence="4">Olfactomedin-like domain-containing protein</fullName>
    </recommendedName>
</protein>
<sequence>MLADKKRQLVTSVRTKRSVDAQNGVFLPVYAQISRKAMHRMCLQKRYNMKELEGVEKTTPMTSPRKSKAQRFRVRSERKLRSLNNSEPKSIATLPYPFHGTDNTVFNDTAYYNYGDMLIAYNLKNGETKELRLNISTSMLYNNSNSRMDVQADEHGIWVLYRRKGEDYMTASRVQPISLKA</sequence>
<dbReference type="KEGG" id="nai:NECAME_11960"/>
<dbReference type="Pfam" id="PF02191">
    <property type="entry name" value="OLF"/>
    <property type="match status" value="1"/>
</dbReference>
<dbReference type="InterPro" id="IPR003112">
    <property type="entry name" value="Olfac-like_dom"/>
</dbReference>
<keyword evidence="2" id="KW-0964">Secreted</keyword>
<dbReference type="PROSITE" id="PS51132">
    <property type="entry name" value="OLF"/>
    <property type="match status" value="1"/>
</dbReference>
<dbReference type="Proteomes" id="UP000053676">
    <property type="component" value="Unassembled WGS sequence"/>
</dbReference>
<organism evidence="5 6">
    <name type="scientific">Necator americanus</name>
    <name type="common">Human hookworm</name>
    <dbReference type="NCBI Taxonomy" id="51031"/>
    <lineage>
        <taxon>Eukaryota</taxon>
        <taxon>Metazoa</taxon>
        <taxon>Ecdysozoa</taxon>
        <taxon>Nematoda</taxon>
        <taxon>Chromadorea</taxon>
        <taxon>Rhabditida</taxon>
        <taxon>Rhabditina</taxon>
        <taxon>Rhabditomorpha</taxon>
        <taxon>Strongyloidea</taxon>
        <taxon>Ancylostomatidae</taxon>
        <taxon>Bunostominae</taxon>
        <taxon>Necator</taxon>
    </lineage>
</organism>
<evidence type="ECO:0000256" key="3">
    <source>
        <dbReference type="PROSITE-ProRule" id="PRU00446"/>
    </source>
</evidence>
<comment type="subcellular location">
    <subcellularLocation>
        <location evidence="1">Secreted</location>
    </subcellularLocation>
</comment>
<evidence type="ECO:0000256" key="2">
    <source>
        <dbReference type="ARBA" id="ARBA00022525"/>
    </source>
</evidence>
<accession>W2T2E1</accession>
<dbReference type="PANTHER" id="PTHR23192:SF35">
    <property type="entry name" value="OLFACTOMEDIN-LIKE DOMAIN-CONTAINING PROTEIN"/>
    <property type="match status" value="1"/>
</dbReference>
<name>W2T2E1_NECAM</name>
<dbReference type="GO" id="GO:0007165">
    <property type="term" value="P:signal transduction"/>
    <property type="evidence" value="ECO:0007669"/>
    <property type="project" value="TreeGrafter"/>
</dbReference>
<evidence type="ECO:0000259" key="4">
    <source>
        <dbReference type="PROSITE" id="PS51132"/>
    </source>
</evidence>
<dbReference type="InterPro" id="IPR050605">
    <property type="entry name" value="Olfactomedin-like_domain"/>
</dbReference>
<evidence type="ECO:0000313" key="5">
    <source>
        <dbReference type="EMBL" id="ETN76068.1"/>
    </source>
</evidence>
<dbReference type="GO" id="GO:0005615">
    <property type="term" value="C:extracellular space"/>
    <property type="evidence" value="ECO:0007669"/>
    <property type="project" value="TreeGrafter"/>
</dbReference>
<evidence type="ECO:0000256" key="1">
    <source>
        <dbReference type="ARBA" id="ARBA00004613"/>
    </source>
</evidence>
<keyword evidence="6" id="KW-1185">Reference proteome</keyword>
<proteinExistence type="predicted"/>